<accession>A0AA89I4M4</accession>
<proteinExistence type="predicted"/>
<dbReference type="EMBL" id="AYZB01000035">
    <property type="protein sequence ID" value="KRM22319.1"/>
    <property type="molecule type" value="Genomic_DNA"/>
</dbReference>
<evidence type="ECO:0000313" key="2">
    <source>
        <dbReference type="Proteomes" id="UP000050823"/>
    </source>
</evidence>
<name>A0AA89I4M4_9LACO</name>
<dbReference type="AlphaFoldDB" id="A0AA89I4M4"/>
<dbReference type="Proteomes" id="UP000050823">
    <property type="component" value="Unassembled WGS sequence"/>
</dbReference>
<organism evidence="1 2">
    <name type="scientific">Latilactobacillus graminis DSM 20719</name>
    <dbReference type="NCBI Taxonomy" id="1423752"/>
    <lineage>
        <taxon>Bacteria</taxon>
        <taxon>Bacillati</taxon>
        <taxon>Bacillota</taxon>
        <taxon>Bacilli</taxon>
        <taxon>Lactobacillales</taxon>
        <taxon>Lactobacillaceae</taxon>
        <taxon>Latilactobacillus</taxon>
    </lineage>
</organism>
<reference evidence="1 2" key="1">
    <citation type="journal article" date="2015" name="Genome Announc.">
        <title>Expanding the biotechnology potential of lactobacilli through comparative genomics of 213 strains and associated genera.</title>
        <authorList>
            <person name="Sun Z."/>
            <person name="Harris H.M."/>
            <person name="McCann A."/>
            <person name="Guo C."/>
            <person name="Argimon S."/>
            <person name="Zhang W."/>
            <person name="Yang X."/>
            <person name="Jeffery I.B."/>
            <person name="Cooney J.C."/>
            <person name="Kagawa T.F."/>
            <person name="Liu W."/>
            <person name="Song Y."/>
            <person name="Salvetti E."/>
            <person name="Wrobel A."/>
            <person name="Rasinkangas P."/>
            <person name="Parkhill J."/>
            <person name="Rea M.C."/>
            <person name="O'Sullivan O."/>
            <person name="Ritari J."/>
            <person name="Douillard F.P."/>
            <person name="Paul Ross R."/>
            <person name="Yang R."/>
            <person name="Briner A.E."/>
            <person name="Felis G.E."/>
            <person name="de Vos W.M."/>
            <person name="Barrangou R."/>
            <person name="Klaenhammer T.R."/>
            <person name="Caufield P.W."/>
            <person name="Cui Y."/>
            <person name="Zhang H."/>
            <person name="O'Toole P.W."/>
        </authorList>
    </citation>
    <scope>NUCLEOTIDE SEQUENCE [LARGE SCALE GENOMIC DNA]</scope>
    <source>
        <strain evidence="1 2">DSM 20719</strain>
    </source>
</reference>
<sequence length="214" mass="24754">MLINNTFKRVPADIHKKYVLFNNKGVSAQCKLNILNGGESSALIHGVSYRINSTQMSVDALIDRSKKGHSKSENFNILDNSGELVGTLRSRMSFPIFGYMYYEFIFSGTLYTIYKVGMGKQGLKFIVYIDDKQVGLMEKELVERNGRSEYEFFMVDKKAEVVSFLFLVYYDASYNVQGEVLSNTKEVTYEFTIHKELRNKYNPKFKEQHNGKKY</sequence>
<evidence type="ECO:0000313" key="1">
    <source>
        <dbReference type="EMBL" id="KRM22319.1"/>
    </source>
</evidence>
<comment type="caution">
    <text evidence="1">The sequence shown here is derived from an EMBL/GenBank/DDBJ whole genome shotgun (WGS) entry which is preliminary data.</text>
</comment>
<dbReference type="RefSeq" id="WP_057908303.1">
    <property type="nucleotide sequence ID" value="NZ_AYZB01000035.1"/>
</dbReference>
<gene>
    <name evidence="1" type="ORF">FC90_GL000920</name>
</gene>
<protein>
    <submittedName>
        <fullName evidence="1">Uncharacterized protein</fullName>
    </submittedName>
</protein>